<evidence type="ECO:0000256" key="4">
    <source>
        <dbReference type="ARBA" id="ARBA00022801"/>
    </source>
</evidence>
<proteinExistence type="predicted"/>
<dbReference type="SMART" id="SM00797">
    <property type="entry name" value="AHS2"/>
    <property type="match status" value="1"/>
</dbReference>
<keyword evidence="12" id="KW-1185">Reference proteome</keyword>
<dbReference type="InterPro" id="IPR011761">
    <property type="entry name" value="ATP-grasp"/>
</dbReference>
<dbReference type="GO" id="GO:0005524">
    <property type="term" value="F:ATP binding"/>
    <property type="evidence" value="ECO:0007669"/>
    <property type="project" value="UniProtKB-UniRule"/>
</dbReference>
<keyword evidence="3 7" id="KW-0547">Nucleotide-binding</keyword>
<dbReference type="GO" id="GO:0016787">
    <property type="term" value="F:hydrolase activity"/>
    <property type="evidence" value="ECO:0007669"/>
    <property type="project" value="UniProtKB-KW"/>
</dbReference>
<dbReference type="Gene3D" id="2.40.50.100">
    <property type="match status" value="1"/>
</dbReference>
<feature type="domain" description="Biotin carboxylation" evidence="10">
    <location>
        <begin position="3"/>
        <end position="461"/>
    </location>
</feature>
<sequence>MGSVTKVLVANRGEIALRCIRSCTSANIPTVAIYTPADAASPHTLLATEKALLPGPNATAYLDIDAIIAICHERGADAVIPGYGFLSENADFARKCEEEGITFIGPSADVMVEFGLKHRARELAIKASVPVVPGTDLLTSEEDALSAAEKLGYPIMLKATGGGGGMGLQVCQSSGDISKAFNLVKSRGATLFKNSGVFLEKYYPDSRHIEVQVFGNGLGDAIAFGERECSIQRRHQKVVEECPSSYVASTHPELRAKLCEAAENLAKSVKYESAGTIEFLVDDATGSFFFLEMNTRLQVEHGITELCYGVDLVELMLRQANLRRSSSSGIPGDELAVMRNWRQGPQGASIEVRLYAENPARDFEPSPGTLQYVSFPEGDGIRVDGWVGTGSVVSPYYDPLLAKIMVHAPTRSEAIEKLVKVLTESKVQGTPTNKDFLAKIVASEPFAEGATLTNFLTTKFTYRPCAIDIKSPGAYTSIQDLPARRGVGNGVPESGPMDSLALRLANIIVGNAPGAECLEVTFNGPELLFYAPAAIAVCGAPMPMTINGKAVGMWERLVVRAGQTLKIGQVSTDGCRAYLAVRGGFPEVPIYLGSKSTSPSVLLGGYQGRTLVAGDYLALDERTYQWAEEVTEFVLPEVCRPRYTNEWEVWCMPGPYDSDDYMTAEDREMIYGTAWTVSHNSNRVGIRIMGPKPKWSRPDGGEGGSHPSNLFDYGYPMGSINWTGDDPVIFAIDAPNLGGLLCSHTVVLGDYWRMGQLKPADTIRFKRTTFENALVLRSRVEEFVEHVAALVNGEKVEPMALDLELPEGYGSSILAEFKADPAQGLDWDIQYRQGGDGFLSVEFGPQTIDVIVRCRIQLLSAEIEKLDGIIFLNPNARSLTVQYDGQVISQSDLLNKMIEIEKSIPETRKAVIPCREIHLPIVFDDPILQEASKRYMETIRPTAAYLPDNIEYLRRSNGFETREEVFQAALSSPFLIAAVGFLAGTPVGFPLLPTSRIVGQKYNPTRSYTPAGTLGLGGSMFAIYPCDAPGGYQLWARTLPCWDPYGTKPGFGPTRPWLFEAFDLVYFHHVERSEYEDAYARYEAGLYEFDIRPTEFDVGKHMEEMAGHEEESKRFKERQRVCAAEIQAEEKALLAKWLEEKASATTASVGSSKDDLEAMLALPGAIPITSPMNANVWKIQVQEGDVVEKDGQVLSILEAMKMEINVSAGAEAVGGVVKMVVVESGTVVKPGDVILVVVKEGRFISSLSYILSI</sequence>
<dbReference type="InterPro" id="IPR050856">
    <property type="entry name" value="Biotin_carboxylase_complex"/>
</dbReference>
<evidence type="ECO:0000256" key="2">
    <source>
        <dbReference type="ARBA" id="ARBA00022598"/>
    </source>
</evidence>
<comment type="caution">
    <text evidence="11">The sequence shown here is derived from an EMBL/GenBank/DDBJ whole genome shotgun (WGS) entry which is preliminary data.</text>
</comment>
<dbReference type="Gene3D" id="3.30.470.20">
    <property type="entry name" value="ATP-grasp fold, B domain"/>
    <property type="match status" value="1"/>
</dbReference>
<dbReference type="PROSITE" id="PS00188">
    <property type="entry name" value="BIOTIN"/>
    <property type="match status" value="1"/>
</dbReference>
<dbReference type="Pfam" id="PF02682">
    <property type="entry name" value="CT_C_D"/>
    <property type="match status" value="1"/>
</dbReference>
<feature type="domain" description="Lipoyl-binding" evidence="8">
    <location>
        <begin position="1163"/>
        <end position="1238"/>
    </location>
</feature>
<dbReference type="Pfam" id="PF02786">
    <property type="entry name" value="CPSase_L_D2"/>
    <property type="match status" value="1"/>
</dbReference>
<dbReference type="CDD" id="cd06850">
    <property type="entry name" value="biotinyl_domain"/>
    <property type="match status" value="1"/>
</dbReference>
<evidence type="ECO:0000259" key="9">
    <source>
        <dbReference type="PROSITE" id="PS50975"/>
    </source>
</evidence>
<dbReference type="InterPro" id="IPR005481">
    <property type="entry name" value="BC-like_N"/>
</dbReference>
<dbReference type="InterPro" id="IPR003778">
    <property type="entry name" value="CT_A_B"/>
</dbReference>
<keyword evidence="2" id="KW-0436">Ligase</keyword>
<keyword evidence="5 7" id="KW-0067">ATP-binding</keyword>
<gene>
    <name evidence="11" type="ORF">G7K_3292-t1</name>
</gene>
<dbReference type="SMART" id="SM00878">
    <property type="entry name" value="Biotin_carb_C"/>
    <property type="match status" value="1"/>
</dbReference>
<evidence type="ECO:0000256" key="6">
    <source>
        <dbReference type="ARBA" id="ARBA00023267"/>
    </source>
</evidence>
<evidence type="ECO:0000256" key="7">
    <source>
        <dbReference type="PROSITE-ProRule" id="PRU00409"/>
    </source>
</evidence>
<dbReference type="InterPro" id="IPR005482">
    <property type="entry name" value="Biotin_COase_C"/>
</dbReference>
<dbReference type="EMBL" id="BACD03000020">
    <property type="protein sequence ID" value="GAO49134.1"/>
    <property type="molecule type" value="Genomic_DNA"/>
</dbReference>
<dbReference type="InterPro" id="IPR011764">
    <property type="entry name" value="Biotin_carboxylation_dom"/>
</dbReference>
<evidence type="ECO:0000313" key="11">
    <source>
        <dbReference type="EMBL" id="GAO49134.1"/>
    </source>
</evidence>
<dbReference type="Gene3D" id="2.40.100.10">
    <property type="entry name" value="Cyclophilin-like"/>
    <property type="match status" value="2"/>
</dbReference>
<dbReference type="InterPro" id="IPR003833">
    <property type="entry name" value="CT_C_D"/>
</dbReference>
<dbReference type="PROSITE" id="PS00867">
    <property type="entry name" value="CPSASE_2"/>
    <property type="match status" value="1"/>
</dbReference>
<dbReference type="InterPro" id="IPR011053">
    <property type="entry name" value="Single_hybrid_motif"/>
</dbReference>
<protein>
    <recommendedName>
        <fullName evidence="13">Urea carboxylase</fullName>
    </recommendedName>
</protein>
<evidence type="ECO:0000313" key="12">
    <source>
        <dbReference type="Proteomes" id="UP000033140"/>
    </source>
</evidence>
<accession>A0A0E9NH15</accession>
<dbReference type="Pfam" id="PF02626">
    <property type="entry name" value="CT_A_B"/>
    <property type="match status" value="1"/>
</dbReference>
<dbReference type="Pfam" id="PF02785">
    <property type="entry name" value="Biotin_carb_C"/>
    <property type="match status" value="1"/>
</dbReference>
<dbReference type="Gene3D" id="3.30.1360.40">
    <property type="match status" value="1"/>
</dbReference>
<dbReference type="SMART" id="SM00796">
    <property type="entry name" value="AHS1"/>
    <property type="match status" value="1"/>
</dbReference>
<comment type="cofactor">
    <cofactor evidence="1">
        <name>biotin</name>
        <dbReference type="ChEBI" id="CHEBI:57586"/>
    </cofactor>
</comment>
<reference evidence="11 12" key="3">
    <citation type="journal article" date="2015" name="Genome Announc.">
        <title>Draft Genome Sequence of the Archiascomycetous Yeast Saitoella complicata.</title>
        <authorList>
            <person name="Yamauchi K."/>
            <person name="Kondo S."/>
            <person name="Hamamoto M."/>
            <person name="Takahashi Y."/>
            <person name="Ogura Y."/>
            <person name="Hayashi T."/>
            <person name="Nishida H."/>
        </authorList>
    </citation>
    <scope>NUCLEOTIDE SEQUENCE [LARGE SCALE GENOMIC DNA]</scope>
    <source>
        <strain evidence="11 12">NRRL Y-17804</strain>
    </source>
</reference>
<dbReference type="OMA" id="TLQMWNR"/>
<evidence type="ECO:0000256" key="1">
    <source>
        <dbReference type="ARBA" id="ARBA00001953"/>
    </source>
</evidence>
<dbReference type="PROSITE" id="PS00866">
    <property type="entry name" value="CPSASE_1"/>
    <property type="match status" value="1"/>
</dbReference>
<feature type="domain" description="ATP-grasp" evidence="9">
    <location>
        <begin position="121"/>
        <end position="321"/>
    </location>
</feature>
<reference evidence="11 12" key="2">
    <citation type="journal article" date="2014" name="J. Gen. Appl. Microbiol.">
        <title>The early diverging ascomycetous budding yeast Saitoella complicata has three histone deacetylases belonging to the Clr6, Hos2, and Rpd3 lineages.</title>
        <authorList>
            <person name="Nishida H."/>
            <person name="Matsumoto T."/>
            <person name="Kondo S."/>
            <person name="Hamamoto M."/>
            <person name="Yoshikawa H."/>
        </authorList>
    </citation>
    <scope>NUCLEOTIDE SEQUENCE [LARGE SCALE GENOMIC DNA]</scope>
    <source>
        <strain evidence="11 12">NRRL Y-17804</strain>
    </source>
</reference>
<dbReference type="GO" id="GO:0016874">
    <property type="term" value="F:ligase activity"/>
    <property type="evidence" value="ECO:0007669"/>
    <property type="project" value="UniProtKB-KW"/>
</dbReference>
<keyword evidence="6" id="KW-0092">Biotin</keyword>
<dbReference type="Pfam" id="PF00289">
    <property type="entry name" value="Biotin_carb_N"/>
    <property type="match status" value="1"/>
</dbReference>
<evidence type="ECO:0000259" key="8">
    <source>
        <dbReference type="PROSITE" id="PS50968"/>
    </source>
</evidence>
<dbReference type="SUPFAM" id="SSF52440">
    <property type="entry name" value="PreATP-grasp domain"/>
    <property type="match status" value="1"/>
</dbReference>
<dbReference type="Pfam" id="PF00364">
    <property type="entry name" value="Biotin_lipoyl"/>
    <property type="match status" value="1"/>
</dbReference>
<keyword evidence="4" id="KW-0378">Hydrolase</keyword>
<evidence type="ECO:0008006" key="13">
    <source>
        <dbReference type="Google" id="ProtNLM"/>
    </source>
</evidence>
<evidence type="ECO:0000256" key="3">
    <source>
        <dbReference type="ARBA" id="ARBA00022741"/>
    </source>
</evidence>
<dbReference type="Proteomes" id="UP000033140">
    <property type="component" value="Unassembled WGS sequence"/>
</dbReference>
<dbReference type="PROSITE" id="PS50968">
    <property type="entry name" value="BIOTINYL_LIPOYL"/>
    <property type="match status" value="1"/>
</dbReference>
<dbReference type="PROSITE" id="PS50979">
    <property type="entry name" value="BC"/>
    <property type="match status" value="1"/>
</dbReference>
<dbReference type="InterPro" id="IPR029000">
    <property type="entry name" value="Cyclophilin-like_dom_sf"/>
</dbReference>
<dbReference type="InterPro" id="IPR001882">
    <property type="entry name" value="Biotin_BS"/>
</dbReference>
<organism evidence="11 12">
    <name type="scientific">Saitoella complicata (strain BCRC 22490 / CBS 7301 / JCM 7358 / NBRC 10748 / NRRL Y-17804)</name>
    <dbReference type="NCBI Taxonomy" id="698492"/>
    <lineage>
        <taxon>Eukaryota</taxon>
        <taxon>Fungi</taxon>
        <taxon>Dikarya</taxon>
        <taxon>Ascomycota</taxon>
        <taxon>Taphrinomycotina</taxon>
        <taxon>Taphrinomycotina incertae sedis</taxon>
        <taxon>Saitoella</taxon>
    </lineage>
</organism>
<evidence type="ECO:0000256" key="5">
    <source>
        <dbReference type="ARBA" id="ARBA00022840"/>
    </source>
</evidence>
<evidence type="ECO:0000259" key="10">
    <source>
        <dbReference type="PROSITE" id="PS50979"/>
    </source>
</evidence>
<dbReference type="SUPFAM" id="SSF51246">
    <property type="entry name" value="Rudiment single hybrid motif"/>
    <property type="match status" value="1"/>
</dbReference>
<dbReference type="SUPFAM" id="SSF160467">
    <property type="entry name" value="PH0987 N-terminal domain-like"/>
    <property type="match status" value="1"/>
</dbReference>
<dbReference type="SUPFAM" id="SSF56059">
    <property type="entry name" value="Glutathione synthetase ATP-binding domain-like"/>
    <property type="match status" value="1"/>
</dbReference>
<dbReference type="InterPro" id="IPR005479">
    <property type="entry name" value="CPAse_ATP-bd"/>
</dbReference>
<reference evidence="11 12" key="1">
    <citation type="journal article" date="2011" name="J. Gen. Appl. Microbiol.">
        <title>Draft genome sequencing of the enigmatic yeast Saitoella complicata.</title>
        <authorList>
            <person name="Nishida H."/>
            <person name="Hamamoto M."/>
            <person name="Sugiyama J."/>
        </authorList>
    </citation>
    <scope>NUCLEOTIDE SEQUENCE [LARGE SCALE GENOMIC DNA]</scope>
    <source>
        <strain evidence="11 12">NRRL Y-17804</strain>
    </source>
</reference>
<dbReference type="GO" id="GO:0046872">
    <property type="term" value="F:metal ion binding"/>
    <property type="evidence" value="ECO:0007669"/>
    <property type="project" value="InterPro"/>
</dbReference>
<dbReference type="InterPro" id="IPR016185">
    <property type="entry name" value="PreATP-grasp_dom_sf"/>
</dbReference>
<dbReference type="AlphaFoldDB" id="A0A0E9NH15"/>
<dbReference type="PANTHER" id="PTHR18866:SF128">
    <property type="entry name" value="UREA AMIDOLYASE"/>
    <property type="match status" value="1"/>
</dbReference>
<dbReference type="InterPro" id="IPR011054">
    <property type="entry name" value="Rudment_hybrid_motif"/>
</dbReference>
<dbReference type="PROSITE" id="PS50975">
    <property type="entry name" value="ATP_GRASP"/>
    <property type="match status" value="1"/>
</dbReference>
<name>A0A0E9NH15_SAICN</name>
<dbReference type="InterPro" id="IPR000089">
    <property type="entry name" value="Biotin_lipoyl"/>
</dbReference>
<dbReference type="SUPFAM" id="SSF51230">
    <property type="entry name" value="Single hybrid motif"/>
    <property type="match status" value="1"/>
</dbReference>
<dbReference type="SUPFAM" id="SSF50891">
    <property type="entry name" value="Cyclophilin-like"/>
    <property type="match status" value="2"/>
</dbReference>
<dbReference type="STRING" id="698492.A0A0E9NH15"/>
<dbReference type="PANTHER" id="PTHR18866">
    <property type="entry name" value="CARBOXYLASE:PYRUVATE/ACETYL-COA/PROPIONYL-COA CARBOXYLASE"/>
    <property type="match status" value="1"/>
</dbReference>